<dbReference type="InterPro" id="IPR029044">
    <property type="entry name" value="Nucleotide-diphossugar_trans"/>
</dbReference>
<dbReference type="EMBL" id="FOQO01000008">
    <property type="protein sequence ID" value="SFJ23314.1"/>
    <property type="molecule type" value="Genomic_DNA"/>
</dbReference>
<dbReference type="SUPFAM" id="SSF53448">
    <property type="entry name" value="Nucleotide-diphospho-sugar transferases"/>
    <property type="match status" value="1"/>
</dbReference>
<dbReference type="CDD" id="cd06433">
    <property type="entry name" value="GT_2_WfgS_like"/>
    <property type="match status" value="1"/>
</dbReference>
<organism evidence="2 3">
    <name type="scientific">Parapedobacter indicus</name>
    <dbReference type="NCBI Taxonomy" id="1477437"/>
    <lineage>
        <taxon>Bacteria</taxon>
        <taxon>Pseudomonadati</taxon>
        <taxon>Bacteroidota</taxon>
        <taxon>Sphingobacteriia</taxon>
        <taxon>Sphingobacteriales</taxon>
        <taxon>Sphingobacteriaceae</taxon>
        <taxon>Parapedobacter</taxon>
    </lineage>
</organism>
<accession>A0A1I3PNH3</accession>
<dbReference type="Proteomes" id="UP000198670">
    <property type="component" value="Unassembled WGS sequence"/>
</dbReference>
<dbReference type="Gene3D" id="3.90.550.10">
    <property type="entry name" value="Spore Coat Polysaccharide Biosynthesis Protein SpsA, Chain A"/>
    <property type="match status" value="1"/>
</dbReference>
<dbReference type="AlphaFoldDB" id="A0A1I3PNH3"/>
<evidence type="ECO:0000259" key="1">
    <source>
        <dbReference type="Pfam" id="PF00535"/>
    </source>
</evidence>
<dbReference type="Pfam" id="PF00535">
    <property type="entry name" value="Glycos_transf_2"/>
    <property type="match status" value="1"/>
</dbReference>
<dbReference type="STRING" id="1477437.SAMN05444682_108114"/>
<keyword evidence="2" id="KW-0808">Transferase</keyword>
<evidence type="ECO:0000313" key="2">
    <source>
        <dbReference type="EMBL" id="SFJ23314.1"/>
    </source>
</evidence>
<dbReference type="InterPro" id="IPR001173">
    <property type="entry name" value="Glyco_trans_2-like"/>
</dbReference>
<feature type="domain" description="Glycosyltransferase 2-like" evidence="1">
    <location>
        <begin position="6"/>
        <end position="147"/>
    </location>
</feature>
<reference evidence="2 3" key="1">
    <citation type="submission" date="2016-10" db="EMBL/GenBank/DDBJ databases">
        <authorList>
            <person name="de Groot N.N."/>
        </authorList>
    </citation>
    <scope>NUCLEOTIDE SEQUENCE [LARGE SCALE GENOMIC DNA]</scope>
    <source>
        <strain evidence="2 3">RK1</strain>
    </source>
</reference>
<evidence type="ECO:0000313" key="3">
    <source>
        <dbReference type="Proteomes" id="UP000198670"/>
    </source>
</evidence>
<keyword evidence="3" id="KW-1185">Reference proteome</keyword>
<dbReference type="PANTHER" id="PTHR22916">
    <property type="entry name" value="GLYCOSYLTRANSFERASE"/>
    <property type="match status" value="1"/>
</dbReference>
<sequence>MQKKCSIITVTLNNKAGLEETIRSVLGQTYRDIEYIIIDGASSDGSVAVIESNASDIDQWVSEPDTGVYNAMNKGIQKATGEYLLFLNSGDTLFETSTLEQIIPYLETADADLFYGDLRFDNGNQFEDFHYPDEVTFEFLYHRSLGHPATFIRSSLFETVGYYEESYPICADWVFFTKAISLYTCSYKHIPLIVANFTTDGLSSVDENQQKILEEREKALRGPFKFLTAPYEKYICLQKRMDALQRSKPYRFLKFLGLPKYK</sequence>
<gene>
    <name evidence="2" type="ORF">SAMN05444682_108114</name>
</gene>
<proteinExistence type="predicted"/>
<dbReference type="PANTHER" id="PTHR22916:SF67">
    <property type="entry name" value="COLANIC ACID BIOSYNTHESIS GLYCOSYL TRANSFERASE WCAE-RELATED"/>
    <property type="match status" value="1"/>
</dbReference>
<protein>
    <submittedName>
        <fullName evidence="2">Glycosyltransferase involved in cell wall bisynthesis</fullName>
    </submittedName>
</protein>
<dbReference type="GO" id="GO:0016758">
    <property type="term" value="F:hexosyltransferase activity"/>
    <property type="evidence" value="ECO:0007669"/>
    <property type="project" value="UniProtKB-ARBA"/>
</dbReference>
<name>A0A1I3PNH3_9SPHI</name>
<dbReference type="RefSeq" id="WP_177195180.1">
    <property type="nucleotide sequence ID" value="NZ_FOQO01000008.1"/>
</dbReference>